<gene>
    <name evidence="10" type="ORF">ACFOEN_05460</name>
</gene>
<evidence type="ECO:0000259" key="8">
    <source>
        <dbReference type="Pfam" id="PF01435"/>
    </source>
</evidence>
<dbReference type="Pfam" id="PF16491">
    <property type="entry name" value="Peptidase_M48_N"/>
    <property type="match status" value="1"/>
</dbReference>
<evidence type="ECO:0000256" key="1">
    <source>
        <dbReference type="ARBA" id="ARBA00001947"/>
    </source>
</evidence>
<dbReference type="InterPro" id="IPR027057">
    <property type="entry name" value="CAXX_Prtase_1"/>
</dbReference>
<dbReference type="Gene3D" id="3.30.2010.10">
    <property type="entry name" value="Metalloproteases ('zincins'), catalytic domain"/>
    <property type="match status" value="1"/>
</dbReference>
<organism evidence="10 11">
    <name type="scientific">Piscinibacterium candidicorallinum</name>
    <dbReference type="NCBI Taxonomy" id="1793872"/>
    <lineage>
        <taxon>Bacteria</taxon>
        <taxon>Pseudomonadati</taxon>
        <taxon>Pseudomonadota</taxon>
        <taxon>Betaproteobacteria</taxon>
        <taxon>Burkholderiales</taxon>
        <taxon>Piscinibacterium</taxon>
    </lineage>
</organism>
<feature type="transmembrane region" description="Helical" evidence="7">
    <location>
        <begin position="195"/>
        <end position="218"/>
    </location>
</feature>
<keyword evidence="7" id="KW-1133">Transmembrane helix</keyword>
<evidence type="ECO:0000256" key="2">
    <source>
        <dbReference type="ARBA" id="ARBA00022670"/>
    </source>
</evidence>
<dbReference type="RefSeq" id="WP_377301817.1">
    <property type="nucleotide sequence ID" value="NZ_CP180191.1"/>
</dbReference>
<keyword evidence="7" id="KW-0812">Transmembrane</keyword>
<evidence type="ECO:0000313" key="11">
    <source>
        <dbReference type="Proteomes" id="UP001595556"/>
    </source>
</evidence>
<feature type="domain" description="CAAX prenyl protease 1 N-terminal" evidence="9">
    <location>
        <begin position="65"/>
        <end position="224"/>
    </location>
</feature>
<dbReference type="EMBL" id="JBHRTI010000003">
    <property type="protein sequence ID" value="MFC3147087.1"/>
    <property type="molecule type" value="Genomic_DNA"/>
</dbReference>
<comment type="cofactor">
    <cofactor evidence="1">
        <name>Zn(2+)</name>
        <dbReference type="ChEBI" id="CHEBI:29105"/>
    </cofactor>
</comment>
<evidence type="ECO:0000259" key="9">
    <source>
        <dbReference type="Pfam" id="PF16491"/>
    </source>
</evidence>
<keyword evidence="7" id="KW-0472">Membrane</keyword>
<dbReference type="InterPro" id="IPR001915">
    <property type="entry name" value="Peptidase_M48"/>
</dbReference>
<keyword evidence="11" id="KW-1185">Reference proteome</keyword>
<evidence type="ECO:0000256" key="7">
    <source>
        <dbReference type="SAM" id="Phobius"/>
    </source>
</evidence>
<feature type="transmembrane region" description="Helical" evidence="7">
    <location>
        <begin position="307"/>
        <end position="333"/>
    </location>
</feature>
<keyword evidence="5" id="KW-0862">Zinc</keyword>
<accession>A0ABV7H6Y1</accession>
<dbReference type="Proteomes" id="UP001595556">
    <property type="component" value="Unassembled WGS sequence"/>
</dbReference>
<protein>
    <submittedName>
        <fullName evidence="10">M48 family metallopeptidase</fullName>
    </submittedName>
</protein>
<feature type="transmembrane region" description="Helical" evidence="7">
    <location>
        <begin position="345"/>
        <end position="365"/>
    </location>
</feature>
<feature type="transmembrane region" description="Helical" evidence="7">
    <location>
        <begin position="124"/>
        <end position="147"/>
    </location>
</feature>
<dbReference type="Pfam" id="PF01435">
    <property type="entry name" value="Peptidase_M48"/>
    <property type="match status" value="1"/>
</dbReference>
<comment type="caution">
    <text evidence="10">The sequence shown here is derived from an EMBL/GenBank/DDBJ whole genome shotgun (WGS) entry which is preliminary data.</text>
</comment>
<feature type="transmembrane region" description="Helical" evidence="7">
    <location>
        <begin position="167"/>
        <end position="188"/>
    </location>
</feature>
<dbReference type="PANTHER" id="PTHR10120">
    <property type="entry name" value="CAAX PRENYL PROTEASE 1"/>
    <property type="match status" value="1"/>
</dbReference>
<keyword evidence="2" id="KW-0645">Protease</keyword>
<dbReference type="CDD" id="cd07343">
    <property type="entry name" value="M48A_Zmpste24p_like"/>
    <property type="match status" value="1"/>
</dbReference>
<keyword evidence="4" id="KW-0378">Hydrolase</keyword>
<reference evidence="11" key="1">
    <citation type="journal article" date="2019" name="Int. J. Syst. Evol. Microbiol.">
        <title>The Global Catalogue of Microorganisms (GCM) 10K type strain sequencing project: providing services to taxonomists for standard genome sequencing and annotation.</title>
        <authorList>
            <consortium name="The Broad Institute Genomics Platform"/>
            <consortium name="The Broad Institute Genome Sequencing Center for Infectious Disease"/>
            <person name="Wu L."/>
            <person name="Ma J."/>
        </authorList>
    </citation>
    <scope>NUCLEOTIDE SEQUENCE [LARGE SCALE GENOMIC DNA]</scope>
    <source>
        <strain evidence="11">KCTC 52168</strain>
    </source>
</reference>
<keyword evidence="3" id="KW-0479">Metal-binding</keyword>
<evidence type="ECO:0000256" key="4">
    <source>
        <dbReference type="ARBA" id="ARBA00022801"/>
    </source>
</evidence>
<feature type="transmembrane region" description="Helical" evidence="7">
    <location>
        <begin position="85"/>
        <end position="103"/>
    </location>
</feature>
<name>A0ABV7H6Y1_9BURK</name>
<proteinExistence type="predicted"/>
<evidence type="ECO:0000256" key="3">
    <source>
        <dbReference type="ARBA" id="ARBA00022723"/>
    </source>
</evidence>
<feature type="domain" description="Peptidase M48" evidence="8">
    <location>
        <begin position="228"/>
        <end position="427"/>
    </location>
</feature>
<evidence type="ECO:0000256" key="5">
    <source>
        <dbReference type="ARBA" id="ARBA00022833"/>
    </source>
</evidence>
<evidence type="ECO:0000313" key="10">
    <source>
        <dbReference type="EMBL" id="MFC3147087.1"/>
    </source>
</evidence>
<evidence type="ECO:0000256" key="6">
    <source>
        <dbReference type="ARBA" id="ARBA00023049"/>
    </source>
</evidence>
<sequence>MKRGIAAWALLLVCVLAAAVIGLLAPLEAGKASREAAQLLPADAAWRAALPADPEAATAAYLARIPAAAQQRVNAYVDGENALQFWGWLAGLAVAGVLLFTGWSARLRDAIEARVRASGLRTALYGALYVLITSLLLAPLAVYSGFFREHAFGMSNQTLAAWVTDQAVGLAVSAVLGALAILVLYAVIRRAPRSWWAWGAGVATVFGALLLLIAPAVIDPLFNTYKPLAAGEVRDSILSMARANGVPANDVLEFDASRQTHRISANVSGIFGSAAIRLNDNLLKRTSLPEIRAVTGHEMGHYVLNHIYKALIIMGVLFVAVGLAVHHISSWLLARYGSRWGLRGLTDVASLPLLAAVFSTVMLFATPVTNNLTMSQEIEADIFGINVAREPDGFAEVALKLSEYRKVKPAAWEAFIFNTHPSAYDRVLMAMRWKAENRAVLSPTPATAPSAASSE</sequence>
<dbReference type="InterPro" id="IPR032456">
    <property type="entry name" value="Peptidase_M48_N"/>
</dbReference>
<keyword evidence="6" id="KW-0482">Metalloprotease</keyword>